<reference evidence="1 2" key="1">
    <citation type="submission" date="2014-06" db="EMBL/GenBank/DDBJ databases">
        <title>Rhizobium pelagicum/R2-400B4.</title>
        <authorList>
            <person name="Kimes N.E."/>
            <person name="Lopez-Perez M."/>
        </authorList>
    </citation>
    <scope>NUCLEOTIDE SEQUENCE [LARGE SCALE GENOMIC DNA]</scope>
    <source>
        <strain evidence="1 2">R2-400B4</strain>
    </source>
</reference>
<evidence type="ECO:0000313" key="2">
    <source>
        <dbReference type="Proteomes" id="UP000052167"/>
    </source>
</evidence>
<sequence>MLRPPSIPGSHALLVSIREKDNERLLFVFNLTLEPQDFALPARMRSCLPFAMPGSKWRRGEGGPARRRCPVSAQWGLFLPSAR</sequence>
<dbReference type="OrthoDB" id="9805159at2"/>
<evidence type="ECO:0000313" key="1">
    <source>
        <dbReference type="EMBL" id="KEQ09798.1"/>
    </source>
</evidence>
<gene>
    <name evidence="1" type="ORF">GV68_20810</name>
</gene>
<comment type="caution">
    <text evidence="1">The sequence shown here is derived from an EMBL/GenBank/DDBJ whole genome shotgun (WGS) entry which is preliminary data.</text>
</comment>
<dbReference type="Proteomes" id="UP000052167">
    <property type="component" value="Unassembled WGS sequence"/>
</dbReference>
<name>A0A922T7Z3_9HYPH</name>
<dbReference type="Gene3D" id="2.60.40.1180">
    <property type="entry name" value="Golgi alpha-mannosidase II"/>
    <property type="match status" value="1"/>
</dbReference>
<dbReference type="EMBL" id="JOKJ01000005">
    <property type="protein sequence ID" value="KEQ09798.1"/>
    <property type="molecule type" value="Genomic_DNA"/>
</dbReference>
<protein>
    <submittedName>
        <fullName evidence="1">Uncharacterized protein</fullName>
    </submittedName>
</protein>
<organism evidence="1 2">
    <name type="scientific">Pseudorhizobium pelagicum</name>
    <dbReference type="NCBI Taxonomy" id="1509405"/>
    <lineage>
        <taxon>Bacteria</taxon>
        <taxon>Pseudomonadati</taxon>
        <taxon>Pseudomonadota</taxon>
        <taxon>Alphaproteobacteria</taxon>
        <taxon>Hyphomicrobiales</taxon>
        <taxon>Rhizobiaceae</taxon>
        <taxon>Rhizobium/Agrobacterium group</taxon>
        <taxon>Pseudorhizobium</taxon>
    </lineage>
</organism>
<dbReference type="InterPro" id="IPR013780">
    <property type="entry name" value="Glyco_hydro_b"/>
</dbReference>
<accession>A0A922T7Z3</accession>
<proteinExistence type="predicted"/>
<dbReference type="AlphaFoldDB" id="A0A922T7Z3"/>
<keyword evidence="2" id="KW-1185">Reference proteome</keyword>